<keyword evidence="3 7" id="KW-0812">Transmembrane</keyword>
<keyword evidence="5 7" id="KW-0472">Membrane</keyword>
<dbReference type="EMBL" id="CP108110">
    <property type="protein sequence ID" value="WUQ85644.1"/>
    <property type="molecule type" value="Genomic_DNA"/>
</dbReference>
<evidence type="ECO:0000256" key="4">
    <source>
        <dbReference type="ARBA" id="ARBA00022989"/>
    </source>
</evidence>
<dbReference type="InterPro" id="IPR003838">
    <property type="entry name" value="ABC3_permease_C"/>
</dbReference>
<gene>
    <name evidence="9" type="ORF">OHA16_23355</name>
</gene>
<accession>A0ABZ1U472</accession>
<feature type="transmembrane region" description="Helical" evidence="7">
    <location>
        <begin position="533"/>
        <end position="555"/>
    </location>
</feature>
<evidence type="ECO:0000313" key="9">
    <source>
        <dbReference type="EMBL" id="WUQ85644.1"/>
    </source>
</evidence>
<name>A0ABZ1U472_9ACTN</name>
<keyword evidence="4 7" id="KW-1133">Transmembrane helix</keyword>
<keyword evidence="2" id="KW-1003">Cell membrane</keyword>
<comment type="similarity">
    <text evidence="6">Belongs to the ABC-4 integral membrane protein family.</text>
</comment>
<protein>
    <submittedName>
        <fullName evidence="9">FtsX-like permease family protein</fullName>
    </submittedName>
</protein>
<dbReference type="InterPro" id="IPR050250">
    <property type="entry name" value="Macrolide_Exporter_MacB"/>
</dbReference>
<evidence type="ECO:0000259" key="8">
    <source>
        <dbReference type="Pfam" id="PF02687"/>
    </source>
</evidence>
<evidence type="ECO:0000313" key="10">
    <source>
        <dbReference type="Proteomes" id="UP001432222"/>
    </source>
</evidence>
<evidence type="ECO:0000256" key="7">
    <source>
        <dbReference type="SAM" id="Phobius"/>
    </source>
</evidence>
<dbReference type="PANTHER" id="PTHR30572:SF4">
    <property type="entry name" value="ABC TRANSPORTER PERMEASE YTRF"/>
    <property type="match status" value="1"/>
</dbReference>
<evidence type="ECO:0000256" key="3">
    <source>
        <dbReference type="ARBA" id="ARBA00022692"/>
    </source>
</evidence>
<feature type="transmembrane region" description="Helical" evidence="7">
    <location>
        <begin position="296"/>
        <end position="317"/>
    </location>
</feature>
<dbReference type="Proteomes" id="UP001432222">
    <property type="component" value="Chromosome"/>
</dbReference>
<feature type="transmembrane region" description="Helical" evidence="7">
    <location>
        <begin position="164"/>
        <end position="185"/>
    </location>
</feature>
<dbReference type="PANTHER" id="PTHR30572">
    <property type="entry name" value="MEMBRANE COMPONENT OF TRANSPORTER-RELATED"/>
    <property type="match status" value="1"/>
</dbReference>
<comment type="subcellular location">
    <subcellularLocation>
        <location evidence="1">Cell membrane</location>
        <topology evidence="1">Multi-pass membrane protein</topology>
    </subcellularLocation>
</comment>
<feature type="transmembrane region" description="Helical" evidence="7">
    <location>
        <begin position="248"/>
        <end position="266"/>
    </location>
</feature>
<feature type="transmembrane region" description="Helical" evidence="7">
    <location>
        <begin position="66"/>
        <end position="94"/>
    </location>
</feature>
<sequence length="659" mass="66037">MRMLRIALKSLRARRVSLLGAFLALALGVATTAAMLLGLAAATDPARATDSTHATDSAGGADLTAAVAALGTAAGVSAFVSAFVVASTYSFAVAQRRRELGLLRLAGATRAQVRRTVLAEALLLGAAASATGCLLGRLAAPALLRWLSGAGLVPSGLAVVPAGWPLPTAFGTGLLVALAGVHAAARRAGRTGPLDALRAADLDTGVLTAGRLLTGLGLLLTAAALALAALLTDPADLLHRKSWTTRPMWLIASAGLLSPLLAPPLVRVLGRALPARLTGYAGRLVRANAAAALRRTGAVAAPVLVAVALTGSLAGALDTVGAARSAEERARTGADLVVVPAAGPVGPLLAALRAVPGVAALSATGPTALSVVEPDGVAVRSEARAVTDPAGLAALSRLPLLAGSTAALDDGSLVLPAEWGHTTVGGPVPVIRADGSRTTLRVAAVLRDGLADNGLYVTAANAPGARPDRVDLRLSPGSATGAAGVHGDVRTAVRADVRADVRTAVRPYDATVFTREEWLAAAAPDRRTTRLRLLFLLAPVVGYTGIALANTLLMATADRRRELALLRLAGASRAQVVRLVTAEAVLVAAVGAVLGGVLTAVQLGSLRAALAVLRVPAPFVAPWRPVGAVAVGALLLAAVCAAPAAAWALRRGSVDAAGR</sequence>
<proteinExistence type="inferred from homology"/>
<dbReference type="RefSeq" id="WP_328956379.1">
    <property type="nucleotide sequence ID" value="NZ_CP108110.1"/>
</dbReference>
<evidence type="ECO:0000256" key="6">
    <source>
        <dbReference type="ARBA" id="ARBA00038076"/>
    </source>
</evidence>
<evidence type="ECO:0000256" key="5">
    <source>
        <dbReference type="ARBA" id="ARBA00023136"/>
    </source>
</evidence>
<feature type="transmembrane region" description="Helical" evidence="7">
    <location>
        <begin position="121"/>
        <end position="144"/>
    </location>
</feature>
<feature type="transmembrane region" description="Helical" evidence="7">
    <location>
        <begin position="623"/>
        <end position="649"/>
    </location>
</feature>
<feature type="domain" description="ABC3 transporter permease C-terminal" evidence="8">
    <location>
        <begin position="73"/>
        <end position="192"/>
    </location>
</feature>
<feature type="transmembrane region" description="Helical" evidence="7">
    <location>
        <begin position="206"/>
        <end position="228"/>
    </location>
</feature>
<feature type="transmembrane region" description="Helical" evidence="7">
    <location>
        <begin position="576"/>
        <end position="603"/>
    </location>
</feature>
<reference evidence="9" key="1">
    <citation type="submission" date="2022-10" db="EMBL/GenBank/DDBJ databases">
        <title>The complete genomes of actinobacterial strains from the NBC collection.</title>
        <authorList>
            <person name="Joergensen T.S."/>
            <person name="Alvarez Arevalo M."/>
            <person name="Sterndorff E.B."/>
            <person name="Faurdal D."/>
            <person name="Vuksanovic O."/>
            <person name="Mourched A.-S."/>
            <person name="Charusanti P."/>
            <person name="Shaw S."/>
            <person name="Blin K."/>
            <person name="Weber T."/>
        </authorList>
    </citation>
    <scope>NUCLEOTIDE SEQUENCE</scope>
    <source>
        <strain evidence="9">NBC_00222</strain>
    </source>
</reference>
<evidence type="ECO:0000256" key="1">
    <source>
        <dbReference type="ARBA" id="ARBA00004651"/>
    </source>
</evidence>
<evidence type="ECO:0000256" key="2">
    <source>
        <dbReference type="ARBA" id="ARBA00022475"/>
    </source>
</evidence>
<keyword evidence="10" id="KW-1185">Reference proteome</keyword>
<organism evidence="9 10">
    <name type="scientific">Kitasatospora purpeofusca</name>
    <dbReference type="NCBI Taxonomy" id="67352"/>
    <lineage>
        <taxon>Bacteria</taxon>
        <taxon>Bacillati</taxon>
        <taxon>Actinomycetota</taxon>
        <taxon>Actinomycetes</taxon>
        <taxon>Kitasatosporales</taxon>
        <taxon>Streptomycetaceae</taxon>
        <taxon>Kitasatospora</taxon>
    </lineage>
</organism>
<dbReference type="Pfam" id="PF02687">
    <property type="entry name" value="FtsX"/>
    <property type="match status" value="2"/>
</dbReference>
<feature type="domain" description="ABC3 transporter permease C-terminal" evidence="8">
    <location>
        <begin position="544"/>
        <end position="645"/>
    </location>
</feature>